<evidence type="ECO:0000256" key="1">
    <source>
        <dbReference type="SAM" id="Coils"/>
    </source>
</evidence>
<protein>
    <recommendedName>
        <fullName evidence="5">Translation initiation factor</fullName>
    </recommendedName>
</protein>
<dbReference type="Proteomes" id="UP000694287">
    <property type="component" value="Unassembled WGS sequence"/>
</dbReference>
<dbReference type="RefSeq" id="WP_218616306.1">
    <property type="nucleotide sequence ID" value="NZ_JADQDK010000001.1"/>
</dbReference>
<feature type="coiled-coil region" evidence="1">
    <location>
        <begin position="265"/>
        <end position="292"/>
    </location>
</feature>
<evidence type="ECO:0000256" key="2">
    <source>
        <dbReference type="SAM" id="MobiDB-lite"/>
    </source>
</evidence>
<feature type="compositionally biased region" description="Low complexity" evidence="2">
    <location>
        <begin position="152"/>
        <end position="204"/>
    </location>
</feature>
<accession>A0ABS6UXI1</accession>
<evidence type="ECO:0000313" key="4">
    <source>
        <dbReference type="Proteomes" id="UP000694287"/>
    </source>
</evidence>
<keyword evidence="1" id="KW-0175">Coiled coil</keyword>
<proteinExistence type="predicted"/>
<dbReference type="EMBL" id="JADQDK010000001">
    <property type="protein sequence ID" value="MBW0136951.1"/>
    <property type="molecule type" value="Genomic_DNA"/>
</dbReference>
<dbReference type="Pfam" id="PF19844">
    <property type="entry name" value="DUF6319"/>
    <property type="match status" value="1"/>
</dbReference>
<organism evidence="3 4">
    <name type="scientific">Pseudonocardia abyssalis</name>
    <dbReference type="NCBI Taxonomy" id="2792008"/>
    <lineage>
        <taxon>Bacteria</taxon>
        <taxon>Bacillati</taxon>
        <taxon>Actinomycetota</taxon>
        <taxon>Actinomycetes</taxon>
        <taxon>Pseudonocardiales</taxon>
        <taxon>Pseudonocardiaceae</taxon>
        <taxon>Pseudonocardia</taxon>
    </lineage>
</organism>
<reference evidence="3 4" key="1">
    <citation type="submission" date="2020-11" db="EMBL/GenBank/DDBJ databases">
        <title>Pseudonocardia abyssalis sp. nov. and Pseudonocardia oceani sp. nov., description and phylogenomic analysis of two novel actinomycetes isolated from the deep Southern Ocean.</title>
        <authorList>
            <person name="Parra J."/>
        </authorList>
    </citation>
    <scope>NUCLEOTIDE SEQUENCE [LARGE SCALE GENOMIC DNA]</scope>
    <source>
        <strain evidence="3 4">KRD-168</strain>
    </source>
</reference>
<keyword evidence="4" id="KW-1185">Reference proteome</keyword>
<name>A0ABS6UXI1_9PSEU</name>
<dbReference type="InterPro" id="IPR046282">
    <property type="entry name" value="DUF6319"/>
</dbReference>
<sequence>MAAPGALTEQDVVAVREAAAAGKPVTVWFTAAAVGVPAGRSAKVSAVGDPSDGDFIQVRPAGSRDTMFCSPNELTRTRPARSTGAPAVKPATTPRASAPAPRSDSPAPRPAAAPPRSDAAASRPAAASVRSTGPTSRPDAAVAEPGASATKPAEPGAAGGRSSAAARPAEAAARSAKAAATPTGAESRVPASDPAAAPVPTTRPARGKAARPSGMTVTLEATAEGEWTVEVRVGTKRVVPAAPVPAADVATAARSLPPAVAEAIESSLESARKRQRDRVEQLRTELDAAQRVLDQLDV</sequence>
<evidence type="ECO:0008006" key="5">
    <source>
        <dbReference type="Google" id="ProtNLM"/>
    </source>
</evidence>
<comment type="caution">
    <text evidence="3">The sequence shown here is derived from an EMBL/GenBank/DDBJ whole genome shotgun (WGS) entry which is preliminary data.</text>
</comment>
<feature type="region of interest" description="Disordered" evidence="2">
    <location>
        <begin position="39"/>
        <end position="221"/>
    </location>
</feature>
<gene>
    <name evidence="3" type="ORF">I4I81_22175</name>
</gene>
<feature type="compositionally biased region" description="Low complexity" evidence="2">
    <location>
        <begin position="114"/>
        <end position="128"/>
    </location>
</feature>
<feature type="compositionally biased region" description="Low complexity" evidence="2">
    <location>
        <begin position="90"/>
        <end position="106"/>
    </location>
</feature>
<evidence type="ECO:0000313" key="3">
    <source>
        <dbReference type="EMBL" id="MBW0136951.1"/>
    </source>
</evidence>